<evidence type="ECO:0000313" key="5">
    <source>
        <dbReference type="EMBL" id="SDC39293.1"/>
    </source>
</evidence>
<dbReference type="Pfam" id="PF04967">
    <property type="entry name" value="HTH_10"/>
    <property type="match status" value="1"/>
</dbReference>
<evidence type="ECO:0000313" key="6">
    <source>
        <dbReference type="EMBL" id="SET01032.1"/>
    </source>
</evidence>
<dbReference type="OrthoDB" id="156233at2157"/>
<dbReference type="Pfam" id="PF15915">
    <property type="entry name" value="BAT"/>
    <property type="match status" value="1"/>
</dbReference>
<evidence type="ECO:0000313" key="8">
    <source>
        <dbReference type="Proteomes" id="UP000324021"/>
    </source>
</evidence>
<feature type="domain" description="HTH bat-type" evidence="3">
    <location>
        <begin position="155"/>
        <end position="207"/>
    </location>
</feature>
<feature type="domain" description="Bacterioopsin transcriptional activator GAF and HTH associated" evidence="4">
    <location>
        <begin position="24"/>
        <end position="148"/>
    </location>
</feature>
<dbReference type="EMBL" id="FOIC01000003">
    <property type="protein sequence ID" value="SET01032.1"/>
    <property type="molecule type" value="Genomic_DNA"/>
</dbReference>
<gene>
    <name evidence="6" type="ORF">SAMN04488694_10384</name>
    <name evidence="5" type="ORF">SAMN05192552_1003224</name>
</gene>
<dbReference type="PANTHER" id="PTHR34236">
    <property type="entry name" value="DIMETHYL SULFOXIDE REDUCTASE TRANSCRIPTIONAL ACTIVATOR"/>
    <property type="match status" value="1"/>
</dbReference>
<dbReference type="EMBL" id="FMZP01000003">
    <property type="protein sequence ID" value="SDC39293.1"/>
    <property type="molecule type" value="Genomic_DNA"/>
</dbReference>
<accession>A0A1I0B3G4</accession>
<name>A0A1I0B3G4_9EURY</name>
<protein>
    <submittedName>
        <fullName evidence="6">Predicted DNA binding protein, contains HTH domain</fullName>
    </submittedName>
</protein>
<keyword evidence="7" id="KW-1185">Reference proteome</keyword>
<reference evidence="7 8" key="2">
    <citation type="submission" date="2016-10" db="EMBL/GenBank/DDBJ databases">
        <authorList>
            <person name="Varghese N."/>
            <person name="Submissions S."/>
        </authorList>
    </citation>
    <scope>NUCLEOTIDE SEQUENCE [LARGE SCALE GENOMIC DNA]</scope>
    <source>
        <strain evidence="5 8">CDM_1</strain>
        <strain evidence="7">CDM_6</strain>
    </source>
</reference>
<keyword evidence="1" id="KW-0805">Transcription regulation</keyword>
<dbReference type="PANTHER" id="PTHR34236:SF1">
    <property type="entry name" value="DIMETHYL SULFOXIDE REDUCTASE TRANSCRIPTIONAL ACTIVATOR"/>
    <property type="match status" value="1"/>
</dbReference>
<evidence type="ECO:0000259" key="4">
    <source>
        <dbReference type="Pfam" id="PF15915"/>
    </source>
</evidence>
<keyword evidence="2" id="KW-0804">Transcription</keyword>
<dbReference type="InterPro" id="IPR007050">
    <property type="entry name" value="HTH_bacterioopsin"/>
</dbReference>
<evidence type="ECO:0000256" key="1">
    <source>
        <dbReference type="ARBA" id="ARBA00023015"/>
    </source>
</evidence>
<reference evidence="6" key="1">
    <citation type="submission" date="2016-10" db="EMBL/GenBank/DDBJ databases">
        <authorList>
            <person name="de Groot N.N."/>
        </authorList>
    </citation>
    <scope>NUCLEOTIDE SEQUENCE [LARGE SCALE GENOMIC DNA]</scope>
    <source>
        <strain evidence="6">CDM_6</strain>
    </source>
</reference>
<dbReference type="InterPro" id="IPR031803">
    <property type="entry name" value="BAT_GAF/HTH-assoc"/>
</dbReference>
<evidence type="ECO:0000259" key="3">
    <source>
        <dbReference type="Pfam" id="PF04967"/>
    </source>
</evidence>
<evidence type="ECO:0000313" key="7">
    <source>
        <dbReference type="Proteomes" id="UP000199320"/>
    </source>
</evidence>
<proteinExistence type="predicted"/>
<dbReference type="STRING" id="392421.SAMN04488694_10384"/>
<sequence length="218" mass="24819">MLLATFQLETSAISLEETFERLPNLEIEAEQIAAHSTKWTMPCLWMTNVEQSRINNALMKDPSVDSIVEDKGFEDECFYQVQWSDNVEDRIDAYLGTGGTILHAEATADGWRVRIRFGTRDQFDVFRERMADRGCEYTLIGLSQPNEPRHMGGQLTAAQREALSAAKEHGYYEVPRKVSTRDLADELDMSHQNLSELLRRATSKLIDETLTISAGRKE</sequence>
<evidence type="ECO:0000256" key="2">
    <source>
        <dbReference type="ARBA" id="ARBA00023163"/>
    </source>
</evidence>
<dbReference type="Proteomes" id="UP000199320">
    <property type="component" value="Unassembled WGS sequence"/>
</dbReference>
<dbReference type="AlphaFoldDB" id="A0A1I0B3G4"/>
<dbReference type="Proteomes" id="UP000324021">
    <property type="component" value="Unassembled WGS sequence"/>
</dbReference>
<dbReference type="RefSeq" id="WP_092930350.1">
    <property type="nucleotide sequence ID" value="NZ_FMZP01000003.1"/>
</dbReference>
<organism evidence="6 7">
    <name type="scientific">Natrinema hispanicum</name>
    <dbReference type="NCBI Taxonomy" id="392421"/>
    <lineage>
        <taxon>Archaea</taxon>
        <taxon>Methanobacteriati</taxon>
        <taxon>Methanobacteriota</taxon>
        <taxon>Stenosarchaea group</taxon>
        <taxon>Halobacteria</taxon>
        <taxon>Halobacteriales</taxon>
        <taxon>Natrialbaceae</taxon>
        <taxon>Natrinema</taxon>
    </lineage>
</organism>